<dbReference type="AlphaFoldDB" id="A0A2P2JJH2"/>
<proteinExistence type="predicted"/>
<organism evidence="1">
    <name type="scientific">Rhizophora mucronata</name>
    <name type="common">Asiatic mangrove</name>
    <dbReference type="NCBI Taxonomy" id="61149"/>
    <lineage>
        <taxon>Eukaryota</taxon>
        <taxon>Viridiplantae</taxon>
        <taxon>Streptophyta</taxon>
        <taxon>Embryophyta</taxon>
        <taxon>Tracheophyta</taxon>
        <taxon>Spermatophyta</taxon>
        <taxon>Magnoliopsida</taxon>
        <taxon>eudicotyledons</taxon>
        <taxon>Gunneridae</taxon>
        <taxon>Pentapetalae</taxon>
        <taxon>rosids</taxon>
        <taxon>fabids</taxon>
        <taxon>Malpighiales</taxon>
        <taxon>Rhizophoraceae</taxon>
        <taxon>Rhizophora</taxon>
    </lineage>
</organism>
<accession>A0A2P2JJH2</accession>
<protein>
    <submittedName>
        <fullName evidence="1">Uncharacterized protein</fullName>
    </submittedName>
</protein>
<dbReference type="EMBL" id="GGEC01013140">
    <property type="protein sequence ID" value="MBW93623.1"/>
    <property type="molecule type" value="Transcribed_RNA"/>
</dbReference>
<reference evidence="1" key="1">
    <citation type="submission" date="2018-02" db="EMBL/GenBank/DDBJ databases">
        <title>Rhizophora mucronata_Transcriptome.</title>
        <authorList>
            <person name="Meera S.P."/>
            <person name="Sreeshan A."/>
            <person name="Augustine A."/>
        </authorList>
    </citation>
    <scope>NUCLEOTIDE SEQUENCE</scope>
    <source>
        <tissue evidence="1">Leaf</tissue>
    </source>
</reference>
<evidence type="ECO:0000313" key="1">
    <source>
        <dbReference type="EMBL" id="MBW93623.1"/>
    </source>
</evidence>
<sequence length="46" mass="5139">MSKSARDADNQPKVCRGGCGNGRCLCIAFRQLRRPTCPVSTRFSFF</sequence>
<name>A0A2P2JJH2_RHIMU</name>